<feature type="signal peptide" evidence="2">
    <location>
        <begin position="1"/>
        <end position="19"/>
    </location>
</feature>
<evidence type="ECO:0000313" key="4">
    <source>
        <dbReference type="Proteomes" id="UP000199595"/>
    </source>
</evidence>
<keyword evidence="2" id="KW-0732">Signal</keyword>
<evidence type="ECO:0008006" key="5">
    <source>
        <dbReference type="Google" id="ProtNLM"/>
    </source>
</evidence>
<accession>A0A1H2WWZ2</accession>
<keyword evidence="1" id="KW-0175">Coiled coil</keyword>
<proteinExistence type="predicted"/>
<protein>
    <recommendedName>
        <fullName evidence="5">Peptidase S74 domain-containing protein</fullName>
    </recommendedName>
</protein>
<feature type="chain" id="PRO_5011633192" description="Peptidase S74 domain-containing protein" evidence="2">
    <location>
        <begin position="20"/>
        <end position="808"/>
    </location>
</feature>
<dbReference type="OrthoDB" id="9765957at2"/>
<dbReference type="Gene3D" id="2.40.300.10">
    <property type="entry name" value="Head decoration protein D"/>
    <property type="match status" value="1"/>
</dbReference>
<sequence length="808" mass="87174">MKKIITLAFFIFSSFLLTAQTDGISYQAVILGPNTQELPGADAVGNILPNTQISIRFTIINSNNTQEYQEVQTTSTDVSGRINLIIGKADPDAFTLISWNGEPKDLKVEIDFSGSGGNFVDMSRQELTFVPYAYHRNITAAGTLIVDDATTLNSELLVEGPTNLNSSLSVNNENDTNLSGLLNVEGNTGLKSNLNVDGITNLYNSLNVENHTKTYLSGDLIVGDSTYSPIGSALFNGPTAFKGNSEFTNLSVNGSAYIRGITTIDSTTTINAATTINGITTINNQSALNGQVKINFDTTGANTDLNAYPLIVEGSQQGVVIKVNGIKSEPFGLDVDPIAVSNANNFITFMDENGKSWGRIEGKSLTNLFEDPNFHYETASLAVNTALAGADLAIAGFEVVQGVVQVTAASSSSTACAGVGACITAPIPSLIVSEGANLVLKIANVVVAGVNLSLVIADDVAFVANSTSHIGVSYQSGAADYAEWLPKLNPSDIFLEGDIVGVTNGFITKNTFGAEKVMVISTNPIVLGNMPQQNNEANYEKVAFMGQVPVKVLGSVTAGDYILPSIIGGSYGRAIHPDDMELTDYKKIVGVAWSVISKIANNINLVNVAVGLNTNDLITIVSEQEEEINNLKLEYDELKNQINSTNNILAELVPGYADATGIEIESTESHTTKHSTINEKEEAVENNFVSSTEDDIVFFEVSREQVETCIQVARDNYQQTLDDKAQMSNLFINQNNTHNNSKTANSDVLEKTTSQFYTSIENHPFWSRLDSDSAYKEEVIQYIKSSLEKSFHTHKKYQNQFIDLNIKE</sequence>
<keyword evidence="4" id="KW-1185">Reference proteome</keyword>
<evidence type="ECO:0000313" key="3">
    <source>
        <dbReference type="EMBL" id="SDW85091.1"/>
    </source>
</evidence>
<dbReference type="Proteomes" id="UP000199595">
    <property type="component" value="Unassembled WGS sequence"/>
</dbReference>
<dbReference type="RefSeq" id="WP_090121232.1">
    <property type="nucleotide sequence ID" value="NZ_FNNJ01000002.1"/>
</dbReference>
<dbReference type="AlphaFoldDB" id="A0A1H2WWZ2"/>
<feature type="coiled-coil region" evidence="1">
    <location>
        <begin position="614"/>
        <end position="648"/>
    </location>
</feature>
<organism evidence="3 4">
    <name type="scientific">Lutibacter oricola</name>
    <dbReference type="NCBI Taxonomy" id="762486"/>
    <lineage>
        <taxon>Bacteria</taxon>
        <taxon>Pseudomonadati</taxon>
        <taxon>Bacteroidota</taxon>
        <taxon>Flavobacteriia</taxon>
        <taxon>Flavobacteriales</taxon>
        <taxon>Flavobacteriaceae</taxon>
        <taxon>Lutibacter</taxon>
    </lineage>
</organism>
<name>A0A1H2WWZ2_9FLAO</name>
<reference evidence="3 4" key="1">
    <citation type="submission" date="2016-10" db="EMBL/GenBank/DDBJ databases">
        <authorList>
            <person name="de Groot N.N."/>
        </authorList>
    </citation>
    <scope>NUCLEOTIDE SEQUENCE [LARGE SCALE GENOMIC DNA]</scope>
    <source>
        <strain evidence="3 4">DSM 24956</strain>
    </source>
</reference>
<dbReference type="STRING" id="762486.SAMN05444411_102308"/>
<evidence type="ECO:0000256" key="1">
    <source>
        <dbReference type="SAM" id="Coils"/>
    </source>
</evidence>
<dbReference type="EMBL" id="FNNJ01000002">
    <property type="protein sequence ID" value="SDW85091.1"/>
    <property type="molecule type" value="Genomic_DNA"/>
</dbReference>
<evidence type="ECO:0000256" key="2">
    <source>
        <dbReference type="SAM" id="SignalP"/>
    </source>
</evidence>
<gene>
    <name evidence="3" type="ORF">SAMN05444411_102308</name>
</gene>